<sequence length="237" mass="25266">MIDSYETRRGREAMLRFGPASGPVAVVTLPLFEEANRVRALAVAICRALARRGVGSLLPDVPGQGESLVPLEQCGIGDFSDGIADAIKLERADGRRCYGVSIRSGALLDTTAALDGRWQLAPQDGASVLRGLKRIKQAAARAGTVLGDRWYLDTDAPIEIAGNRIAPGLLTDLSRRIPWTAADGGFVRTVRLATDPMPADRRVPGAPLWRRAEPDSDPALATLLADDIADWITTCGG</sequence>
<comment type="caution">
    <text evidence="1">The sequence shown here is derived from an EMBL/GenBank/DDBJ whole genome shotgun (WGS) entry which is preliminary data.</text>
</comment>
<protein>
    <submittedName>
        <fullName evidence="1">Uncharacterized protein</fullName>
    </submittedName>
</protein>
<dbReference type="Proteomes" id="UP000652430">
    <property type="component" value="Unassembled WGS sequence"/>
</dbReference>
<name>A0ABQ3LQL9_9SPHN</name>
<evidence type="ECO:0000313" key="2">
    <source>
        <dbReference type="Proteomes" id="UP000652430"/>
    </source>
</evidence>
<keyword evidence="2" id="KW-1185">Reference proteome</keyword>
<accession>A0ABQ3LQL9</accession>
<dbReference type="EMBL" id="BNAQ01000004">
    <property type="protein sequence ID" value="GHH21054.1"/>
    <property type="molecule type" value="Genomic_DNA"/>
</dbReference>
<organism evidence="1 2">
    <name type="scientific">Sphingomonas glacialis</name>
    <dbReference type="NCBI Taxonomy" id="658225"/>
    <lineage>
        <taxon>Bacteria</taxon>
        <taxon>Pseudomonadati</taxon>
        <taxon>Pseudomonadota</taxon>
        <taxon>Alphaproteobacteria</taxon>
        <taxon>Sphingomonadales</taxon>
        <taxon>Sphingomonadaceae</taxon>
        <taxon>Sphingomonas</taxon>
    </lineage>
</organism>
<reference evidence="2" key="1">
    <citation type="journal article" date="2019" name="Int. J. Syst. Evol. Microbiol.">
        <title>The Global Catalogue of Microorganisms (GCM) 10K type strain sequencing project: providing services to taxonomists for standard genome sequencing and annotation.</title>
        <authorList>
            <consortium name="The Broad Institute Genomics Platform"/>
            <consortium name="The Broad Institute Genome Sequencing Center for Infectious Disease"/>
            <person name="Wu L."/>
            <person name="Ma J."/>
        </authorList>
    </citation>
    <scope>NUCLEOTIDE SEQUENCE [LARGE SCALE GENOMIC DNA]</scope>
    <source>
        <strain evidence="2">CGMCC 1.8957</strain>
    </source>
</reference>
<dbReference type="RefSeq" id="WP_229839426.1">
    <property type="nucleotide sequence ID" value="NZ_BNAQ01000004.1"/>
</dbReference>
<gene>
    <name evidence="1" type="ORF">GCM10008023_29680</name>
</gene>
<proteinExistence type="predicted"/>
<evidence type="ECO:0000313" key="1">
    <source>
        <dbReference type="EMBL" id="GHH21054.1"/>
    </source>
</evidence>
<dbReference type="SUPFAM" id="SSF53474">
    <property type="entry name" value="alpha/beta-Hydrolases"/>
    <property type="match status" value="1"/>
</dbReference>
<dbReference type="InterPro" id="IPR029058">
    <property type="entry name" value="AB_hydrolase_fold"/>
</dbReference>